<feature type="domain" description="F-box/LRR-repeat protein 15/At3g58940/PEG3-like LRR" evidence="2">
    <location>
        <begin position="39"/>
        <end position="132"/>
    </location>
</feature>
<keyword evidence="5" id="KW-1185">Reference proteome</keyword>
<name>A0A072VV90_MEDTR</name>
<dbReference type="EnsemblPlants" id="KEH42015">
    <property type="protein sequence ID" value="KEH42015"/>
    <property type="gene ID" value="MTR_1g059860"/>
</dbReference>
<dbReference type="InterPro" id="IPR006566">
    <property type="entry name" value="FBD"/>
</dbReference>
<dbReference type="PANTHER" id="PTHR31900:SF34">
    <property type="entry name" value="EMB|CAB62440.1-RELATED"/>
    <property type="match status" value="1"/>
</dbReference>
<protein>
    <submittedName>
        <fullName evidence="3">Ribulose bisphosphate carboxylase large chain domain protein</fullName>
    </submittedName>
</protein>
<dbReference type="PANTHER" id="PTHR31900">
    <property type="entry name" value="F-BOX/RNI SUPERFAMILY PROTEIN-RELATED"/>
    <property type="match status" value="1"/>
</dbReference>
<gene>
    <name evidence="4" type="primary">25483813</name>
    <name evidence="3" type="ordered locus">MTR_1g059860</name>
</gene>
<dbReference type="GO" id="GO:0000287">
    <property type="term" value="F:magnesium ion binding"/>
    <property type="evidence" value="ECO:0007669"/>
    <property type="project" value="InterPro"/>
</dbReference>
<evidence type="ECO:0000259" key="1">
    <source>
        <dbReference type="Pfam" id="PF08387"/>
    </source>
</evidence>
<dbReference type="KEGG" id="mtr:25483813"/>
<dbReference type="HOGENOM" id="CLU_010721_1_0_1"/>
<sequence>MDKLLCWSPWAQRLTLKSLSLRYQSELWEDEADSCLSFDNWLEATKRRGVEDLYLHLLDVPLAPTIFCCKTLVHLHLTTRISVGSMLHCSVDLPLLETLFLFHIFFDDTKDFMKLLFGCPKLKSLTIYRVNANVGVPEGGYFKHLSKLKSACIELFNVPFKAVYNVKCIYLYMGELGVPIVMHDYLTGGFTANTTLAHYCHDTKIGQSLSNKEINSFDKSLPMFENLTELELFWSQGIHDWEVVVKMLQNCPKLHSLYIAKEKYSTTIEHWEYPDHVPECVSSHLTKFEVIDYEACETDIRFATYILQNAQHISPTCKLNLSSS</sequence>
<reference evidence="4" key="3">
    <citation type="submission" date="2015-04" db="UniProtKB">
        <authorList>
            <consortium name="EnsemblPlants"/>
        </authorList>
    </citation>
    <scope>IDENTIFICATION</scope>
    <source>
        <strain evidence="4">cv. Jemalong A17</strain>
    </source>
</reference>
<dbReference type="Pfam" id="PF24758">
    <property type="entry name" value="LRR_At5g56370"/>
    <property type="match status" value="1"/>
</dbReference>
<dbReference type="InterPro" id="IPR050232">
    <property type="entry name" value="FBL13/AtMIF1-like"/>
</dbReference>
<dbReference type="SUPFAM" id="SSF51649">
    <property type="entry name" value="RuBisCo, C-terminal domain"/>
    <property type="match status" value="1"/>
</dbReference>
<dbReference type="SUPFAM" id="SSF52047">
    <property type="entry name" value="RNI-like"/>
    <property type="match status" value="1"/>
</dbReference>
<evidence type="ECO:0000313" key="4">
    <source>
        <dbReference type="EnsemblPlants" id="KEH42015"/>
    </source>
</evidence>
<evidence type="ECO:0000259" key="2">
    <source>
        <dbReference type="Pfam" id="PF24758"/>
    </source>
</evidence>
<dbReference type="OrthoDB" id="1417300at2759"/>
<accession>A0A072VV90</accession>
<organism evidence="3 5">
    <name type="scientific">Medicago truncatula</name>
    <name type="common">Barrel medic</name>
    <name type="synonym">Medicago tribuloides</name>
    <dbReference type="NCBI Taxonomy" id="3880"/>
    <lineage>
        <taxon>Eukaryota</taxon>
        <taxon>Viridiplantae</taxon>
        <taxon>Streptophyta</taxon>
        <taxon>Embryophyta</taxon>
        <taxon>Tracheophyta</taxon>
        <taxon>Spermatophyta</taxon>
        <taxon>Magnoliopsida</taxon>
        <taxon>eudicotyledons</taxon>
        <taxon>Gunneridae</taxon>
        <taxon>Pentapetalae</taxon>
        <taxon>rosids</taxon>
        <taxon>fabids</taxon>
        <taxon>Fabales</taxon>
        <taxon>Fabaceae</taxon>
        <taxon>Papilionoideae</taxon>
        <taxon>50 kb inversion clade</taxon>
        <taxon>NPAAA clade</taxon>
        <taxon>Hologalegina</taxon>
        <taxon>IRL clade</taxon>
        <taxon>Trifolieae</taxon>
        <taxon>Medicago</taxon>
    </lineage>
</organism>
<feature type="domain" description="FBD" evidence="1">
    <location>
        <begin position="274"/>
        <end position="312"/>
    </location>
</feature>
<dbReference type="Gene3D" id="3.80.10.10">
    <property type="entry name" value="Ribonuclease Inhibitor"/>
    <property type="match status" value="1"/>
</dbReference>
<dbReference type="AlphaFoldDB" id="A0A072VV90"/>
<proteinExistence type="predicted"/>
<dbReference type="Pfam" id="PF08387">
    <property type="entry name" value="FBD"/>
    <property type="match status" value="1"/>
</dbReference>
<evidence type="ECO:0000313" key="5">
    <source>
        <dbReference type="Proteomes" id="UP000002051"/>
    </source>
</evidence>
<dbReference type="EMBL" id="CM001217">
    <property type="protein sequence ID" value="KEH42015.1"/>
    <property type="molecule type" value="Genomic_DNA"/>
</dbReference>
<dbReference type="Proteomes" id="UP000002051">
    <property type="component" value="Unassembled WGS sequence"/>
</dbReference>
<dbReference type="InterPro" id="IPR055411">
    <property type="entry name" value="LRR_FXL15/At3g58940/PEG3-like"/>
</dbReference>
<dbReference type="InterPro" id="IPR032675">
    <property type="entry name" value="LRR_dom_sf"/>
</dbReference>
<reference evidence="3 5" key="1">
    <citation type="journal article" date="2011" name="Nature">
        <title>The Medicago genome provides insight into the evolution of rhizobial symbioses.</title>
        <authorList>
            <person name="Young N.D."/>
            <person name="Debelle F."/>
            <person name="Oldroyd G.E."/>
            <person name="Geurts R."/>
            <person name="Cannon S.B."/>
            <person name="Udvardi M.K."/>
            <person name="Benedito V.A."/>
            <person name="Mayer K.F."/>
            <person name="Gouzy J."/>
            <person name="Schoof H."/>
            <person name="Van de Peer Y."/>
            <person name="Proost S."/>
            <person name="Cook D.R."/>
            <person name="Meyers B.C."/>
            <person name="Spannagl M."/>
            <person name="Cheung F."/>
            <person name="De Mita S."/>
            <person name="Krishnakumar V."/>
            <person name="Gundlach H."/>
            <person name="Zhou S."/>
            <person name="Mudge J."/>
            <person name="Bharti A.K."/>
            <person name="Murray J.D."/>
            <person name="Naoumkina M.A."/>
            <person name="Rosen B."/>
            <person name="Silverstein K.A."/>
            <person name="Tang H."/>
            <person name="Rombauts S."/>
            <person name="Zhao P.X."/>
            <person name="Zhou P."/>
            <person name="Barbe V."/>
            <person name="Bardou P."/>
            <person name="Bechner M."/>
            <person name="Bellec A."/>
            <person name="Berger A."/>
            <person name="Berges H."/>
            <person name="Bidwell S."/>
            <person name="Bisseling T."/>
            <person name="Choisne N."/>
            <person name="Couloux A."/>
            <person name="Denny R."/>
            <person name="Deshpande S."/>
            <person name="Dai X."/>
            <person name="Doyle J.J."/>
            <person name="Dudez A.M."/>
            <person name="Farmer A.D."/>
            <person name="Fouteau S."/>
            <person name="Franken C."/>
            <person name="Gibelin C."/>
            <person name="Gish J."/>
            <person name="Goldstein S."/>
            <person name="Gonzalez A.J."/>
            <person name="Green P.J."/>
            <person name="Hallab A."/>
            <person name="Hartog M."/>
            <person name="Hua A."/>
            <person name="Humphray S.J."/>
            <person name="Jeong D.H."/>
            <person name="Jing Y."/>
            <person name="Jocker A."/>
            <person name="Kenton S.M."/>
            <person name="Kim D.J."/>
            <person name="Klee K."/>
            <person name="Lai H."/>
            <person name="Lang C."/>
            <person name="Lin S."/>
            <person name="Macmil S.L."/>
            <person name="Magdelenat G."/>
            <person name="Matthews L."/>
            <person name="McCorrison J."/>
            <person name="Monaghan E.L."/>
            <person name="Mun J.H."/>
            <person name="Najar F.Z."/>
            <person name="Nicholson C."/>
            <person name="Noirot C."/>
            <person name="O'Bleness M."/>
            <person name="Paule C.R."/>
            <person name="Poulain J."/>
            <person name="Prion F."/>
            <person name="Qin B."/>
            <person name="Qu C."/>
            <person name="Retzel E.F."/>
            <person name="Riddle C."/>
            <person name="Sallet E."/>
            <person name="Samain S."/>
            <person name="Samson N."/>
            <person name="Sanders I."/>
            <person name="Saurat O."/>
            <person name="Scarpelli C."/>
            <person name="Schiex T."/>
            <person name="Segurens B."/>
            <person name="Severin A.J."/>
            <person name="Sherrier D.J."/>
            <person name="Shi R."/>
            <person name="Sims S."/>
            <person name="Singer S.R."/>
            <person name="Sinharoy S."/>
            <person name="Sterck L."/>
            <person name="Viollet A."/>
            <person name="Wang B.B."/>
            <person name="Wang K."/>
            <person name="Wang M."/>
            <person name="Wang X."/>
            <person name="Warfsmann J."/>
            <person name="Weissenbach J."/>
            <person name="White D.D."/>
            <person name="White J.D."/>
            <person name="Wiley G.B."/>
            <person name="Wincker P."/>
            <person name="Xing Y."/>
            <person name="Yang L."/>
            <person name="Yao Z."/>
            <person name="Ying F."/>
            <person name="Zhai J."/>
            <person name="Zhou L."/>
            <person name="Zuber A."/>
            <person name="Denarie J."/>
            <person name="Dixon R.A."/>
            <person name="May G.D."/>
            <person name="Schwartz D.C."/>
            <person name="Rogers J."/>
            <person name="Quetier F."/>
            <person name="Town C.D."/>
            <person name="Roe B.A."/>
        </authorList>
    </citation>
    <scope>NUCLEOTIDE SEQUENCE [LARGE SCALE GENOMIC DNA]</scope>
    <source>
        <strain evidence="3">A17</strain>
        <strain evidence="4 5">cv. Jemalong A17</strain>
    </source>
</reference>
<evidence type="ECO:0000313" key="3">
    <source>
        <dbReference type="EMBL" id="KEH42015.1"/>
    </source>
</evidence>
<dbReference type="InterPro" id="IPR036376">
    <property type="entry name" value="RuBisCO_lsu_C_sf"/>
</dbReference>
<reference evidence="3 5" key="2">
    <citation type="journal article" date="2014" name="BMC Genomics">
        <title>An improved genome release (version Mt4.0) for the model legume Medicago truncatula.</title>
        <authorList>
            <person name="Tang H."/>
            <person name="Krishnakumar V."/>
            <person name="Bidwell S."/>
            <person name="Rosen B."/>
            <person name="Chan A."/>
            <person name="Zhou S."/>
            <person name="Gentzbittel L."/>
            <person name="Childs K.L."/>
            <person name="Yandell M."/>
            <person name="Gundlach H."/>
            <person name="Mayer K.F."/>
            <person name="Schwartz D.C."/>
            <person name="Town C.D."/>
        </authorList>
    </citation>
    <scope>GENOME REANNOTATION</scope>
    <source>
        <strain evidence="3">A17</strain>
        <strain evidence="4 5">cv. Jemalong A17</strain>
    </source>
</reference>